<dbReference type="EMBL" id="UFAJ01000054">
    <property type="protein sequence ID" value="SSD58835.1"/>
    <property type="molecule type" value="Genomic_DNA"/>
</dbReference>
<name>A0A376B2B7_9ASCO</name>
<dbReference type="PROSITE" id="PS50088">
    <property type="entry name" value="ANK_REPEAT"/>
    <property type="match status" value="1"/>
</dbReference>
<dbReference type="InterPro" id="IPR036217">
    <property type="entry name" value="MethylDNA_cys_MeTrfase_DNAb"/>
</dbReference>
<dbReference type="SUPFAM" id="SSF48403">
    <property type="entry name" value="Ankyrin repeat"/>
    <property type="match status" value="1"/>
</dbReference>
<dbReference type="InterPro" id="IPR036770">
    <property type="entry name" value="Ankyrin_rpt-contain_sf"/>
</dbReference>
<protein>
    <recommendedName>
        <fullName evidence="3">Methylated-DNA--protein-cysteine methyltransferase</fullName>
    </recommendedName>
    <alternativeName>
        <fullName evidence="10">6-O-methylguanine-DNA methyltransferase</fullName>
    </alternativeName>
    <alternativeName>
        <fullName evidence="12">DNA repair MTase</fullName>
    </alternativeName>
    <alternativeName>
        <fullName evidence="11">O-6-methylguanine-DNA-alkyltransferase</fullName>
    </alternativeName>
</protein>
<dbReference type="GO" id="GO:0003908">
    <property type="term" value="F:methylated-DNA-[protein]-cysteine S-methyltransferase activity"/>
    <property type="evidence" value="ECO:0007669"/>
    <property type="project" value="UniProtKB-EC"/>
</dbReference>
<dbReference type="InterPro" id="IPR002110">
    <property type="entry name" value="Ankyrin_rpt"/>
</dbReference>
<evidence type="ECO:0000256" key="4">
    <source>
        <dbReference type="ARBA" id="ARBA00022603"/>
    </source>
</evidence>
<organism evidence="16 17">
    <name type="scientific">Saccharomycodes ludwigii</name>
    <dbReference type="NCBI Taxonomy" id="36035"/>
    <lineage>
        <taxon>Eukaryota</taxon>
        <taxon>Fungi</taxon>
        <taxon>Dikarya</taxon>
        <taxon>Ascomycota</taxon>
        <taxon>Saccharomycotina</taxon>
        <taxon>Saccharomycetes</taxon>
        <taxon>Saccharomycodales</taxon>
        <taxon>Saccharomycodaceae</taxon>
        <taxon>Saccharomycodes</taxon>
    </lineage>
</organism>
<dbReference type="InterPro" id="IPR014048">
    <property type="entry name" value="MethylDNA_cys_MeTrfase_DNA-bd"/>
</dbReference>
<gene>
    <name evidence="16" type="ORF">SCODWIG_00596</name>
</gene>
<evidence type="ECO:0000256" key="7">
    <source>
        <dbReference type="ARBA" id="ARBA00022763"/>
    </source>
</evidence>
<dbReference type="AlphaFoldDB" id="A0A376B2B7"/>
<comment type="catalytic activity">
    <reaction evidence="1">
        <text>a 4-O-methyl-thymidine in DNA + L-cysteinyl-[protein] = a thymidine in DNA + S-methyl-L-cysteinyl-[protein]</text>
        <dbReference type="Rhea" id="RHEA:53428"/>
        <dbReference type="Rhea" id="RHEA-COMP:10131"/>
        <dbReference type="Rhea" id="RHEA-COMP:10132"/>
        <dbReference type="Rhea" id="RHEA-COMP:13555"/>
        <dbReference type="Rhea" id="RHEA-COMP:13556"/>
        <dbReference type="ChEBI" id="CHEBI:29950"/>
        <dbReference type="ChEBI" id="CHEBI:82612"/>
        <dbReference type="ChEBI" id="CHEBI:137386"/>
        <dbReference type="ChEBI" id="CHEBI:137387"/>
        <dbReference type="EC" id="2.1.1.63"/>
    </reaction>
</comment>
<evidence type="ECO:0000256" key="3">
    <source>
        <dbReference type="ARBA" id="ARBA00015377"/>
    </source>
</evidence>
<dbReference type="InterPro" id="IPR001497">
    <property type="entry name" value="MethylDNA_cys_MeTrfase_AS"/>
</dbReference>
<keyword evidence="5" id="KW-0808">Transferase</keyword>
<dbReference type="Gene3D" id="1.10.10.10">
    <property type="entry name" value="Winged helix-like DNA-binding domain superfamily/Winged helix DNA-binding domain"/>
    <property type="match status" value="1"/>
</dbReference>
<evidence type="ECO:0000256" key="13">
    <source>
        <dbReference type="ARBA" id="ARBA00049348"/>
    </source>
</evidence>
<evidence type="ECO:0000313" key="16">
    <source>
        <dbReference type="EMBL" id="SSD58835.1"/>
    </source>
</evidence>
<dbReference type="Gene3D" id="1.25.40.20">
    <property type="entry name" value="Ankyrin repeat-containing domain"/>
    <property type="match status" value="1"/>
</dbReference>
<evidence type="ECO:0000259" key="15">
    <source>
        <dbReference type="Pfam" id="PF01035"/>
    </source>
</evidence>
<evidence type="ECO:0000256" key="10">
    <source>
        <dbReference type="ARBA" id="ARBA00030795"/>
    </source>
</evidence>
<keyword evidence="17" id="KW-1185">Reference proteome</keyword>
<keyword evidence="6" id="KW-0677">Repeat</keyword>
<dbReference type="PANTHER" id="PTHR24198">
    <property type="entry name" value="ANKYRIN REPEAT AND PROTEIN KINASE DOMAIN-CONTAINING PROTEIN"/>
    <property type="match status" value="1"/>
</dbReference>
<dbReference type="NCBIfam" id="TIGR00589">
    <property type="entry name" value="ogt"/>
    <property type="match status" value="1"/>
</dbReference>
<evidence type="ECO:0000256" key="14">
    <source>
        <dbReference type="PROSITE-ProRule" id="PRU00023"/>
    </source>
</evidence>
<dbReference type="InterPro" id="IPR036388">
    <property type="entry name" value="WH-like_DNA-bd_sf"/>
</dbReference>
<evidence type="ECO:0000256" key="9">
    <source>
        <dbReference type="ARBA" id="ARBA00023204"/>
    </source>
</evidence>
<dbReference type="Pfam" id="PF12796">
    <property type="entry name" value="Ank_2"/>
    <property type="match status" value="2"/>
</dbReference>
<accession>A0A376B2B7</accession>
<sequence length="470" mass="53189">MGAYLKGKNHEHTTNNNNTKNKVVHLTGIVLGTSIFNKILFILNSKTLRFVYISLGNNEEDLWEICRSDFKKLMKKKSTNPTTYIIDKLQQDDKIMKLCCSFVEKIGSSNLNSNNFAFDLIFGTNFQKKVWRQLENVSTGTTATYKDISKEINCPRAYRAVGTACGANKLALLIPCHRIVNSKENTSGLNYRWGSDIKVRLVFISHLNNNNNKKNNTKSRNKVLTLIMLDEYPVHKACIDGDLPLLKELLLDVQDKKKIKQILKSEDNDQRTPIHWAISYKHLYAVEALIRKFNQVDLDIDDLYDGSGWNPFHVACSVGDLNIVKLLFNTLDNKPNVNQQTKYNRVTGLHLVASKNNIELASYLITVLKASVSIKDAKGQIPLHRACCVPNSINMVKLLCDHQSPINLKDTVDGWTPLHHALAEGNVAVAILLVTEYDADYKTIRDKDDKLPVDVSCNDTVRQEFLANVE</sequence>
<proteinExistence type="inferred from homology"/>
<keyword evidence="4" id="KW-0489">Methyltransferase</keyword>
<dbReference type="CDD" id="cd06445">
    <property type="entry name" value="ATase"/>
    <property type="match status" value="1"/>
</dbReference>
<dbReference type="GO" id="GO:0032259">
    <property type="term" value="P:methylation"/>
    <property type="evidence" value="ECO:0007669"/>
    <property type="project" value="UniProtKB-KW"/>
</dbReference>
<dbReference type="VEuPathDB" id="FungiDB:SCODWIG_00596"/>
<dbReference type="SMART" id="SM00248">
    <property type="entry name" value="ANK"/>
    <property type="match status" value="6"/>
</dbReference>
<keyword evidence="9" id="KW-0234">DNA repair</keyword>
<comment type="similarity">
    <text evidence="2">Belongs to the MGMT family.</text>
</comment>
<evidence type="ECO:0000256" key="6">
    <source>
        <dbReference type="ARBA" id="ARBA00022737"/>
    </source>
</evidence>
<evidence type="ECO:0000256" key="5">
    <source>
        <dbReference type="ARBA" id="ARBA00022679"/>
    </source>
</evidence>
<evidence type="ECO:0000256" key="11">
    <source>
        <dbReference type="ARBA" id="ARBA00031621"/>
    </source>
</evidence>
<comment type="catalytic activity">
    <reaction evidence="13">
        <text>a 6-O-methyl-2'-deoxyguanosine in DNA + L-cysteinyl-[protein] = S-methyl-L-cysteinyl-[protein] + a 2'-deoxyguanosine in DNA</text>
        <dbReference type="Rhea" id="RHEA:24000"/>
        <dbReference type="Rhea" id="RHEA-COMP:10131"/>
        <dbReference type="Rhea" id="RHEA-COMP:10132"/>
        <dbReference type="Rhea" id="RHEA-COMP:11367"/>
        <dbReference type="Rhea" id="RHEA-COMP:11368"/>
        <dbReference type="ChEBI" id="CHEBI:29950"/>
        <dbReference type="ChEBI" id="CHEBI:82612"/>
        <dbReference type="ChEBI" id="CHEBI:85445"/>
        <dbReference type="ChEBI" id="CHEBI:85448"/>
        <dbReference type="EC" id="2.1.1.63"/>
    </reaction>
</comment>
<dbReference type="Pfam" id="PF01035">
    <property type="entry name" value="DNA_binding_1"/>
    <property type="match status" value="1"/>
</dbReference>
<evidence type="ECO:0000256" key="2">
    <source>
        <dbReference type="ARBA" id="ARBA00008711"/>
    </source>
</evidence>
<dbReference type="SUPFAM" id="SSF46767">
    <property type="entry name" value="Methylated DNA-protein cysteine methyltransferase, C-terminal domain"/>
    <property type="match status" value="1"/>
</dbReference>
<evidence type="ECO:0000256" key="12">
    <source>
        <dbReference type="ARBA" id="ARBA00033095"/>
    </source>
</evidence>
<feature type="domain" description="Methylated-DNA-[protein]-cysteine S-methyltransferase DNA binding" evidence="15">
    <location>
        <begin position="125"/>
        <end position="201"/>
    </location>
</feature>
<keyword evidence="8 14" id="KW-0040">ANK repeat</keyword>
<dbReference type="GO" id="GO:0006281">
    <property type="term" value="P:DNA repair"/>
    <property type="evidence" value="ECO:0007669"/>
    <property type="project" value="UniProtKB-KW"/>
</dbReference>
<evidence type="ECO:0000313" key="17">
    <source>
        <dbReference type="Proteomes" id="UP000262825"/>
    </source>
</evidence>
<evidence type="ECO:0000256" key="1">
    <source>
        <dbReference type="ARBA" id="ARBA00001286"/>
    </source>
</evidence>
<keyword evidence="7" id="KW-0227">DNA damage</keyword>
<dbReference type="PANTHER" id="PTHR24198:SF165">
    <property type="entry name" value="ANKYRIN REPEAT-CONTAINING PROTEIN-RELATED"/>
    <property type="match status" value="1"/>
</dbReference>
<dbReference type="Proteomes" id="UP000262825">
    <property type="component" value="Unassembled WGS sequence"/>
</dbReference>
<reference evidence="17" key="1">
    <citation type="submission" date="2018-06" db="EMBL/GenBank/DDBJ databases">
        <authorList>
            <person name="Guldener U."/>
        </authorList>
    </citation>
    <scope>NUCLEOTIDE SEQUENCE [LARGE SCALE GENOMIC DNA]</scope>
    <source>
        <strain evidence="17">UTAD17</strain>
    </source>
</reference>
<feature type="repeat" description="ANK" evidence="14">
    <location>
        <begin position="413"/>
        <end position="446"/>
    </location>
</feature>
<dbReference type="PROSITE" id="PS00374">
    <property type="entry name" value="MGMT"/>
    <property type="match status" value="1"/>
</dbReference>
<evidence type="ECO:0000256" key="8">
    <source>
        <dbReference type="ARBA" id="ARBA00023043"/>
    </source>
</evidence>